<dbReference type="OrthoDB" id="2380808at2"/>
<dbReference type="Pfam" id="PF00395">
    <property type="entry name" value="SLH"/>
    <property type="match status" value="1"/>
</dbReference>
<gene>
    <name evidence="3" type="ORF">EL26_05885</name>
</gene>
<evidence type="ECO:0000313" key="3">
    <source>
        <dbReference type="EMBL" id="KEO84296.1"/>
    </source>
</evidence>
<feature type="domain" description="SLH" evidence="2">
    <location>
        <begin position="49"/>
        <end position="116"/>
    </location>
</feature>
<accession>A0A074LQ69</accession>
<protein>
    <recommendedName>
        <fullName evidence="2">SLH domain-containing protein</fullName>
    </recommendedName>
</protein>
<keyword evidence="1" id="KW-0732">Signal</keyword>
<dbReference type="InterPro" id="IPR025748">
    <property type="entry name" value="PrcB_C_dom"/>
</dbReference>
<feature type="chain" id="PRO_5001696270" description="SLH domain-containing protein" evidence="1">
    <location>
        <begin position="25"/>
        <end position="310"/>
    </location>
</feature>
<evidence type="ECO:0000256" key="1">
    <source>
        <dbReference type="SAM" id="SignalP"/>
    </source>
</evidence>
<dbReference type="InterPro" id="IPR001119">
    <property type="entry name" value="SLH_dom"/>
</dbReference>
<dbReference type="RefSeq" id="WP_052036031.1">
    <property type="nucleotide sequence ID" value="NZ_JMIR01000005.1"/>
</dbReference>
<feature type="domain" description="SLH" evidence="2">
    <location>
        <begin position="145"/>
        <end position="208"/>
    </location>
</feature>
<evidence type="ECO:0000313" key="4">
    <source>
        <dbReference type="Proteomes" id="UP000027931"/>
    </source>
</evidence>
<comment type="caution">
    <text evidence="3">The sequence shown here is derived from an EMBL/GenBank/DDBJ whole genome shotgun (WGS) entry which is preliminary data.</text>
</comment>
<dbReference type="STRING" id="1157490.EL26_05885"/>
<dbReference type="EMBL" id="JMIR01000005">
    <property type="protein sequence ID" value="KEO84296.1"/>
    <property type="molecule type" value="Genomic_DNA"/>
</dbReference>
<feature type="signal peptide" evidence="1">
    <location>
        <begin position="1"/>
        <end position="24"/>
    </location>
</feature>
<dbReference type="PROSITE" id="PS51272">
    <property type="entry name" value="SLH"/>
    <property type="match status" value="2"/>
</dbReference>
<keyword evidence="4" id="KW-1185">Reference proteome</keyword>
<dbReference type="Pfam" id="PF14343">
    <property type="entry name" value="PrcB_C"/>
    <property type="match status" value="1"/>
</dbReference>
<proteinExistence type="predicted"/>
<reference evidence="3 4" key="1">
    <citation type="journal article" date="2013" name="Int. J. Syst. Evol. Microbiol.">
        <title>Tumebacillus flagellatus sp. nov., an alpha-amylase/pullulanase-producing bacterium isolated from cassava wastewater.</title>
        <authorList>
            <person name="Wang Q."/>
            <person name="Xie N."/>
            <person name="Qin Y."/>
            <person name="Shen N."/>
            <person name="Zhu J."/>
            <person name="Mi H."/>
            <person name="Huang R."/>
        </authorList>
    </citation>
    <scope>NUCLEOTIDE SEQUENCE [LARGE SCALE GENOMIC DNA]</scope>
    <source>
        <strain evidence="3 4">GST4</strain>
    </source>
</reference>
<dbReference type="AlphaFoldDB" id="A0A074LQ69"/>
<name>A0A074LQ69_9BACL</name>
<dbReference type="Proteomes" id="UP000027931">
    <property type="component" value="Unassembled WGS sequence"/>
</dbReference>
<evidence type="ECO:0000259" key="2">
    <source>
        <dbReference type="PROSITE" id="PS51272"/>
    </source>
</evidence>
<organism evidence="3 4">
    <name type="scientific">Tumebacillus flagellatus</name>
    <dbReference type="NCBI Taxonomy" id="1157490"/>
    <lineage>
        <taxon>Bacteria</taxon>
        <taxon>Bacillati</taxon>
        <taxon>Bacillota</taxon>
        <taxon>Bacilli</taxon>
        <taxon>Bacillales</taxon>
        <taxon>Alicyclobacillaceae</taxon>
        <taxon>Tumebacillus</taxon>
    </lineage>
</organism>
<sequence length="310" mass="32436">MMKKTITALMATALVMTSASVAFAADDNGKIIAPKPTQHLQGKSEKLHGNATQFSDVGSHFSADAVQRLSSYHMIGNGKIGGSSNAFEPNSKAVRVELKTWIKNALGKEVADDSTNGDVSRAEVASWIASALPAMNTGINGANLTAPYTDLQGVTDTQRDALNQLYKLGIMVGDGAGHVNPHGILTRGEAAVLLDGAVKRSLTAATKVGFEQVSGELPQTVQTVANENRTEPGVYSVVDNGQRYLVVCGGEAPTGGYSVTVDGISATAAGLFVNANLQHPDPGMMVPQMVTYPTAVLKVKSDAEFTYLAQ</sequence>